<dbReference type="InterPro" id="IPR003594">
    <property type="entry name" value="HATPase_dom"/>
</dbReference>
<dbReference type="InterPro" id="IPR011006">
    <property type="entry name" value="CheY-like_superfamily"/>
</dbReference>
<dbReference type="EMBL" id="JAOPGA020001158">
    <property type="protein sequence ID" value="KAL0485697.1"/>
    <property type="molecule type" value="Genomic_DNA"/>
</dbReference>
<evidence type="ECO:0000313" key="6">
    <source>
        <dbReference type="Proteomes" id="UP001431209"/>
    </source>
</evidence>
<gene>
    <name evidence="5" type="ORF">AKO1_003314</name>
</gene>
<evidence type="ECO:0000256" key="1">
    <source>
        <dbReference type="ARBA" id="ARBA00022553"/>
    </source>
</evidence>
<dbReference type="PRINTS" id="PR00344">
    <property type="entry name" value="BCTRLSENSOR"/>
</dbReference>
<feature type="domain" description="Response regulatory" evidence="4">
    <location>
        <begin position="173"/>
        <end position="293"/>
    </location>
</feature>
<dbReference type="CDD" id="cd17546">
    <property type="entry name" value="REC_hyHK_CKI1_RcsC-like"/>
    <property type="match status" value="1"/>
</dbReference>
<protein>
    <recommendedName>
        <fullName evidence="7">Histidine kinase</fullName>
    </recommendedName>
</protein>
<dbReference type="Pfam" id="PF00072">
    <property type="entry name" value="Response_reg"/>
    <property type="match status" value="1"/>
</dbReference>
<accession>A0AAW2Z914</accession>
<dbReference type="Pfam" id="PF02518">
    <property type="entry name" value="HATPase_c"/>
    <property type="match status" value="1"/>
</dbReference>
<dbReference type="PROSITE" id="PS50109">
    <property type="entry name" value="HIS_KIN"/>
    <property type="match status" value="1"/>
</dbReference>
<evidence type="ECO:0000313" key="5">
    <source>
        <dbReference type="EMBL" id="KAL0485697.1"/>
    </source>
</evidence>
<dbReference type="SUPFAM" id="SSF55874">
    <property type="entry name" value="ATPase domain of HSP90 chaperone/DNA topoisomerase II/histidine kinase"/>
    <property type="match status" value="1"/>
</dbReference>
<dbReference type="InterPro" id="IPR004358">
    <property type="entry name" value="Sig_transdc_His_kin-like_C"/>
</dbReference>
<dbReference type="SUPFAM" id="SSF52172">
    <property type="entry name" value="CheY-like"/>
    <property type="match status" value="1"/>
</dbReference>
<organism evidence="5 6">
    <name type="scientific">Acrasis kona</name>
    <dbReference type="NCBI Taxonomy" id="1008807"/>
    <lineage>
        <taxon>Eukaryota</taxon>
        <taxon>Discoba</taxon>
        <taxon>Heterolobosea</taxon>
        <taxon>Tetramitia</taxon>
        <taxon>Eutetramitia</taxon>
        <taxon>Acrasidae</taxon>
        <taxon>Acrasis</taxon>
    </lineage>
</organism>
<dbReference type="SMART" id="SM00387">
    <property type="entry name" value="HATPase_c"/>
    <property type="match status" value="1"/>
</dbReference>
<evidence type="ECO:0008006" key="7">
    <source>
        <dbReference type="Google" id="ProtNLM"/>
    </source>
</evidence>
<dbReference type="PANTHER" id="PTHR45339">
    <property type="entry name" value="HYBRID SIGNAL TRANSDUCTION HISTIDINE KINASE J"/>
    <property type="match status" value="1"/>
</dbReference>
<evidence type="ECO:0000259" key="3">
    <source>
        <dbReference type="PROSITE" id="PS50109"/>
    </source>
</evidence>
<dbReference type="InterPro" id="IPR001789">
    <property type="entry name" value="Sig_transdc_resp-reg_receiver"/>
</dbReference>
<comment type="caution">
    <text evidence="5">The sequence shown here is derived from an EMBL/GenBank/DDBJ whole genome shotgun (WGS) entry which is preliminary data.</text>
</comment>
<keyword evidence="1 2" id="KW-0597">Phosphoprotein</keyword>
<dbReference type="Proteomes" id="UP001431209">
    <property type="component" value="Unassembled WGS sequence"/>
</dbReference>
<dbReference type="InterPro" id="IPR036890">
    <property type="entry name" value="HATPase_C_sf"/>
</dbReference>
<dbReference type="GO" id="GO:0000160">
    <property type="term" value="P:phosphorelay signal transduction system"/>
    <property type="evidence" value="ECO:0007669"/>
    <property type="project" value="InterPro"/>
</dbReference>
<sequence length="299" mass="33059">MRLRAKKKNISLELEIAPETPTMLLGDAPRLDQVIVNLVNNAIKFTHEGGRIVVSIYPSPCSIPNSSLLEVKVQDNGIGIPSHLLPLLFNNYSQLHGGHFINGTGLGLAISKSVVEKMKGKMWVESAENVGSTFYFNVVLGKYHENCTIKLIEPAARQSDIMTDDNFNPILQKILIVEDNMINKKVLKSLLKKIGCVNINVASNGQEAYMACMREHFDLVLMDCNMPIMDGYTSTQKIRSHQSSSGQPRSRIVALTANATTSEKQKCFDAGMDAFVSKPIRINVLRDLVGSLADEERIT</sequence>
<dbReference type="GO" id="GO:0016772">
    <property type="term" value="F:transferase activity, transferring phosphorus-containing groups"/>
    <property type="evidence" value="ECO:0007669"/>
    <property type="project" value="InterPro"/>
</dbReference>
<dbReference type="PANTHER" id="PTHR45339:SF3">
    <property type="entry name" value="HISTIDINE KINASE"/>
    <property type="match status" value="1"/>
</dbReference>
<proteinExistence type="predicted"/>
<dbReference type="AlphaFoldDB" id="A0AAW2Z914"/>
<feature type="modified residue" description="4-aspartylphosphate" evidence="2">
    <location>
        <position position="223"/>
    </location>
</feature>
<keyword evidence="6" id="KW-1185">Reference proteome</keyword>
<dbReference type="InterPro" id="IPR005467">
    <property type="entry name" value="His_kinase_dom"/>
</dbReference>
<name>A0AAW2Z914_9EUKA</name>
<dbReference type="Gene3D" id="3.30.565.10">
    <property type="entry name" value="Histidine kinase-like ATPase, C-terminal domain"/>
    <property type="match status" value="1"/>
</dbReference>
<evidence type="ECO:0000256" key="2">
    <source>
        <dbReference type="PROSITE-ProRule" id="PRU00169"/>
    </source>
</evidence>
<dbReference type="Gene3D" id="3.40.50.2300">
    <property type="match status" value="1"/>
</dbReference>
<evidence type="ECO:0000259" key="4">
    <source>
        <dbReference type="PROSITE" id="PS50110"/>
    </source>
</evidence>
<reference evidence="5 6" key="1">
    <citation type="submission" date="2024-03" db="EMBL/GenBank/DDBJ databases">
        <title>The Acrasis kona genome and developmental transcriptomes reveal deep origins of eukaryotic multicellular pathways.</title>
        <authorList>
            <person name="Sheikh S."/>
            <person name="Fu C.-J."/>
            <person name="Brown M.W."/>
            <person name="Baldauf S.L."/>
        </authorList>
    </citation>
    <scope>NUCLEOTIDE SEQUENCE [LARGE SCALE GENOMIC DNA]</scope>
    <source>
        <strain evidence="5 6">ATCC MYA-3509</strain>
    </source>
</reference>
<feature type="domain" description="Histidine kinase" evidence="3">
    <location>
        <begin position="1"/>
        <end position="142"/>
    </location>
</feature>
<dbReference type="SMART" id="SM00448">
    <property type="entry name" value="REC"/>
    <property type="match status" value="1"/>
</dbReference>
<dbReference type="PROSITE" id="PS50110">
    <property type="entry name" value="RESPONSE_REGULATORY"/>
    <property type="match status" value="1"/>
</dbReference>